<evidence type="ECO:0000256" key="5">
    <source>
        <dbReference type="ARBA" id="ARBA00022840"/>
    </source>
</evidence>
<dbReference type="Gene3D" id="1.10.1750.10">
    <property type="match status" value="1"/>
</dbReference>
<dbReference type="InterPro" id="IPR010921">
    <property type="entry name" value="Trp_repressor/repl_initiator"/>
</dbReference>
<dbReference type="PRINTS" id="PR00051">
    <property type="entry name" value="DNAA"/>
</dbReference>
<evidence type="ECO:0000256" key="3">
    <source>
        <dbReference type="ARBA" id="ARBA00022705"/>
    </source>
</evidence>
<comment type="similarity">
    <text evidence="1 8 11">Belongs to the DnaA family.</text>
</comment>
<dbReference type="PANTHER" id="PTHR30050">
    <property type="entry name" value="CHROMOSOMAL REPLICATION INITIATOR PROTEIN DNAA"/>
    <property type="match status" value="1"/>
</dbReference>
<dbReference type="SMART" id="SM00382">
    <property type="entry name" value="AAA"/>
    <property type="match status" value="1"/>
</dbReference>
<dbReference type="Pfam" id="PF00308">
    <property type="entry name" value="Bac_DnaA"/>
    <property type="match status" value="1"/>
</dbReference>
<comment type="subunit">
    <text evidence="8">Oligomerizes as a right-handed, spiral filament on DNA at oriC.</text>
</comment>
<dbReference type="HAMAP" id="MF_00377">
    <property type="entry name" value="DnaA_bact"/>
    <property type="match status" value="1"/>
</dbReference>
<keyword evidence="2 8" id="KW-0963">Cytoplasm</keyword>
<feature type="binding site" evidence="8">
    <location>
        <position position="154"/>
    </location>
    <ligand>
        <name>ATP</name>
        <dbReference type="ChEBI" id="CHEBI:30616"/>
    </ligand>
</feature>
<dbReference type="Gene3D" id="3.40.50.300">
    <property type="entry name" value="P-loop containing nucleotide triphosphate hydrolases"/>
    <property type="match status" value="1"/>
</dbReference>
<feature type="region of interest" description="Domain I, interacts with DnaA modulators" evidence="8">
    <location>
        <begin position="1"/>
        <end position="91"/>
    </location>
</feature>
<feature type="binding site" evidence="8">
    <location>
        <position position="153"/>
    </location>
    <ligand>
        <name>ATP</name>
        <dbReference type="ChEBI" id="CHEBI:30616"/>
    </ligand>
</feature>
<evidence type="ECO:0000256" key="10">
    <source>
        <dbReference type="RuleBase" id="RU000577"/>
    </source>
</evidence>
<comment type="function">
    <text evidence="8 10">Plays an essential role in the initiation and regulation of chromosomal replication. ATP-DnaA binds to the origin of replication (oriC) to initiate formation of the DNA replication initiation complex once per cell cycle. Binds the DnaA box (a 9 base pair repeat at the origin) and separates the double-stranded (ds)DNA. Forms a right-handed helical filament on oriC DNA; dsDNA binds to the exterior of the filament while single-stranded (ss)DNA is stabiized in the filament's interior. The ATP-DnaA-oriC complex binds and stabilizes one strand of the AT-rich DNA unwinding element (DUE), permitting loading of DNA polymerase. After initiation quickly degrades to an ADP-DnaA complex that is not apt for DNA replication. Binds acidic phospholipids.</text>
</comment>
<evidence type="ECO:0000256" key="2">
    <source>
        <dbReference type="ARBA" id="ARBA00022490"/>
    </source>
</evidence>
<dbReference type="Gene3D" id="3.30.300.180">
    <property type="match status" value="1"/>
</dbReference>
<dbReference type="CDD" id="cd00009">
    <property type="entry name" value="AAA"/>
    <property type="match status" value="1"/>
</dbReference>
<evidence type="ECO:0000256" key="9">
    <source>
        <dbReference type="NCBIfam" id="TIGR00362"/>
    </source>
</evidence>
<dbReference type="RefSeq" id="WP_322498083.1">
    <property type="nucleotide sequence ID" value="NZ_JARGYT010000077.1"/>
</dbReference>
<accession>A0ABU5L930</accession>
<dbReference type="Gene3D" id="1.10.8.60">
    <property type="match status" value="1"/>
</dbReference>
<dbReference type="Proteomes" id="UP001293791">
    <property type="component" value="Unassembled WGS sequence"/>
</dbReference>
<keyword evidence="6 8" id="KW-0446">Lipid-binding</keyword>
<dbReference type="InterPro" id="IPR001957">
    <property type="entry name" value="Chromosome_initiator_DnaA"/>
</dbReference>
<evidence type="ECO:0000256" key="11">
    <source>
        <dbReference type="RuleBase" id="RU004227"/>
    </source>
</evidence>
<evidence type="ECO:0000313" key="14">
    <source>
        <dbReference type="EMBL" id="MDZ5762629.1"/>
    </source>
</evidence>
<protein>
    <recommendedName>
        <fullName evidence="8 9">Chromosomal replication initiator protein DnaA</fullName>
    </recommendedName>
</protein>
<feature type="domain" description="Chromosomal replication initiator DnaA C-terminal" evidence="13">
    <location>
        <begin position="351"/>
        <end position="419"/>
    </location>
</feature>
<dbReference type="SMART" id="SM00760">
    <property type="entry name" value="Bac_DnaA_C"/>
    <property type="match status" value="1"/>
</dbReference>
<dbReference type="InterPro" id="IPR013317">
    <property type="entry name" value="DnaA_dom"/>
</dbReference>
<keyword evidence="3 8" id="KW-0235">DNA replication</keyword>
<evidence type="ECO:0000313" key="15">
    <source>
        <dbReference type="Proteomes" id="UP001293791"/>
    </source>
</evidence>
<dbReference type="InterPro" id="IPR020591">
    <property type="entry name" value="Chromosome_initiator_DnaA-like"/>
</dbReference>
<evidence type="ECO:0000259" key="12">
    <source>
        <dbReference type="SMART" id="SM00382"/>
    </source>
</evidence>
<dbReference type="InterPro" id="IPR038454">
    <property type="entry name" value="DnaA_N_sf"/>
</dbReference>
<comment type="domain">
    <text evidence="8">Domain I is involved in oligomerization and binding regulators, domain II is flexibile and of varying length in different bacteria, domain III forms the AAA+ region, while domain IV binds dsDNA.</text>
</comment>
<evidence type="ECO:0000256" key="6">
    <source>
        <dbReference type="ARBA" id="ARBA00023121"/>
    </source>
</evidence>
<dbReference type="PANTHER" id="PTHR30050:SF2">
    <property type="entry name" value="CHROMOSOMAL REPLICATION INITIATOR PROTEIN DNAA"/>
    <property type="match status" value="1"/>
</dbReference>
<dbReference type="InterPro" id="IPR013159">
    <property type="entry name" value="DnaA_C"/>
</dbReference>
<dbReference type="EMBL" id="JARGYT010000077">
    <property type="protein sequence ID" value="MDZ5762629.1"/>
    <property type="molecule type" value="Genomic_DNA"/>
</dbReference>
<keyword evidence="7 8" id="KW-0238">DNA-binding</keyword>
<reference evidence="14 15" key="1">
    <citation type="submission" date="2023-02" db="EMBL/GenBank/DDBJ databases">
        <title>Host association and intracellularity evolved multiple times independently in the Rickettsiales.</title>
        <authorList>
            <person name="Castelli M."/>
            <person name="Nardi T."/>
            <person name="Gammuto L."/>
            <person name="Bellinzona G."/>
            <person name="Sabaneyeva E."/>
            <person name="Potekhin A."/>
            <person name="Serra V."/>
            <person name="Petroni G."/>
            <person name="Sassera D."/>
        </authorList>
    </citation>
    <scope>NUCLEOTIDE SEQUENCE [LARGE SCALE GENOMIC DNA]</scope>
    <source>
        <strain evidence="14 15">BOD18</strain>
    </source>
</reference>
<evidence type="ECO:0000256" key="1">
    <source>
        <dbReference type="ARBA" id="ARBA00006583"/>
    </source>
</evidence>
<comment type="caution">
    <text evidence="8">Lacks conserved residue(s) required for the propagation of feature annotation.</text>
</comment>
<evidence type="ECO:0000256" key="4">
    <source>
        <dbReference type="ARBA" id="ARBA00022741"/>
    </source>
</evidence>
<keyword evidence="5 8" id="KW-0067">ATP-binding</keyword>
<evidence type="ECO:0000259" key="13">
    <source>
        <dbReference type="SMART" id="SM00760"/>
    </source>
</evidence>
<dbReference type="InterPro" id="IPR003593">
    <property type="entry name" value="AAA+_ATPase"/>
</dbReference>
<feature type="domain" description="AAA+ ATPase" evidence="12">
    <location>
        <begin position="140"/>
        <end position="257"/>
    </location>
</feature>
<feature type="region of interest" description="Domain IV, binds dsDNA" evidence="8">
    <location>
        <begin position="324"/>
        <end position="444"/>
    </location>
</feature>
<evidence type="ECO:0000256" key="7">
    <source>
        <dbReference type="ARBA" id="ARBA00023125"/>
    </source>
</evidence>
<dbReference type="SUPFAM" id="SSF52540">
    <property type="entry name" value="P-loop containing nucleoside triphosphate hydrolases"/>
    <property type="match status" value="1"/>
</dbReference>
<dbReference type="SUPFAM" id="SSF48295">
    <property type="entry name" value="TrpR-like"/>
    <property type="match status" value="1"/>
</dbReference>
<feature type="binding site" evidence="8">
    <location>
        <position position="155"/>
    </location>
    <ligand>
        <name>ATP</name>
        <dbReference type="ChEBI" id="CHEBI:30616"/>
    </ligand>
</feature>
<sequence>MSTLSAEKCSTTADFETIVHELREKYGQAVYENWFSKLSLDYMNGETLSIFAPTKFVREWIITNYFSEMKKIGEKYGVKKIDISISKQINTTRSGSIEADITPQFDSSFTFANFVEGNQNRVARIAALSISDLSKTNVEFGNWLYIQGDVGVGKTHLLQAIASKIKQDYRAHKVYYVSAENFAQNYVASVRNNDLIRFRENIGSIDVFLFDDIQFTCGKVSTQKEFARTLNILMESNKRIVIASDRSPYSLEIDTRTKSRLSSFMIAEMQRPGIQLRKEIIRKKISIMGQHDFPEDAISFLAENFTSSAREVEGALRRTVTFCNLNNIQATKKVCGDVLQSSLRDKVSLSSTNNIINAVSSMCGISQEDIKSKKRLKNIVKARQFICYLAKELTKLSFQEIGALIGGKNHATVLYSIKIFEEKIKNDPDLSRDLLEVKNKIIAL</sequence>
<gene>
    <name evidence="8" type="primary">dnaA</name>
    <name evidence="14" type="ORF">Cyrtocomes_01020</name>
</gene>
<dbReference type="InterPro" id="IPR027417">
    <property type="entry name" value="P-loop_NTPase"/>
</dbReference>
<keyword evidence="15" id="KW-1185">Reference proteome</keyword>
<comment type="caution">
    <text evidence="14">The sequence shown here is derived from an EMBL/GenBank/DDBJ whole genome shotgun (WGS) entry which is preliminary data.</text>
</comment>
<organism evidence="14 15">
    <name type="scientific">Candidatus Cyrtobacter comes</name>
    <dbReference type="NCBI Taxonomy" id="675776"/>
    <lineage>
        <taxon>Bacteria</taxon>
        <taxon>Pseudomonadati</taxon>
        <taxon>Pseudomonadota</taxon>
        <taxon>Alphaproteobacteria</taxon>
        <taxon>Rickettsiales</taxon>
        <taxon>Candidatus Midichloriaceae</taxon>
        <taxon>Candidatus Cyrtobacter</taxon>
    </lineage>
</organism>
<dbReference type="InterPro" id="IPR024633">
    <property type="entry name" value="DnaA_N_dom"/>
</dbReference>
<dbReference type="Pfam" id="PF08299">
    <property type="entry name" value="Bac_DnaA_C"/>
    <property type="match status" value="1"/>
</dbReference>
<proteinExistence type="inferred from homology"/>
<feature type="binding site" evidence="8">
    <location>
        <position position="151"/>
    </location>
    <ligand>
        <name>ATP</name>
        <dbReference type="ChEBI" id="CHEBI:30616"/>
    </ligand>
</feature>
<evidence type="ECO:0000256" key="8">
    <source>
        <dbReference type="HAMAP-Rule" id="MF_00377"/>
    </source>
</evidence>
<dbReference type="Pfam" id="PF11638">
    <property type="entry name" value="DnaA_N"/>
    <property type="match status" value="1"/>
</dbReference>
<dbReference type="NCBIfam" id="TIGR00362">
    <property type="entry name" value="DnaA"/>
    <property type="match status" value="1"/>
</dbReference>
<dbReference type="CDD" id="cd06571">
    <property type="entry name" value="Bac_DnaA_C"/>
    <property type="match status" value="1"/>
</dbReference>
<keyword evidence="4 8" id="KW-0547">Nucleotide-binding</keyword>
<name>A0ABU5L930_9RICK</name>
<comment type="subcellular location">
    <subcellularLocation>
        <location evidence="8">Cytoplasm</location>
    </subcellularLocation>
</comment>